<comment type="caution">
    <text evidence="1">The sequence shown here is derived from an EMBL/GenBank/DDBJ whole genome shotgun (WGS) entry which is preliminary data.</text>
</comment>
<evidence type="ECO:0000313" key="2">
    <source>
        <dbReference type="Proteomes" id="UP001320706"/>
    </source>
</evidence>
<dbReference type="EMBL" id="JAMKPW020000026">
    <property type="protein sequence ID" value="KAK8204641.1"/>
    <property type="molecule type" value="Genomic_DNA"/>
</dbReference>
<keyword evidence="2" id="KW-1185">Reference proteome</keyword>
<evidence type="ECO:0000313" key="1">
    <source>
        <dbReference type="EMBL" id="KAK8204641.1"/>
    </source>
</evidence>
<accession>A0ACC3SAX6</accession>
<protein>
    <submittedName>
        <fullName evidence="1">Uncharacterized protein</fullName>
    </submittedName>
</protein>
<organism evidence="1 2">
    <name type="scientific">Zalaria obscura</name>
    <dbReference type="NCBI Taxonomy" id="2024903"/>
    <lineage>
        <taxon>Eukaryota</taxon>
        <taxon>Fungi</taxon>
        <taxon>Dikarya</taxon>
        <taxon>Ascomycota</taxon>
        <taxon>Pezizomycotina</taxon>
        <taxon>Dothideomycetes</taxon>
        <taxon>Dothideomycetidae</taxon>
        <taxon>Dothideales</taxon>
        <taxon>Zalariaceae</taxon>
        <taxon>Zalaria</taxon>
    </lineage>
</organism>
<sequence length="549" mass="60572">MAKITSSLIAWALLLSQSTAHQSVLGPALSHPSSAANTDSKSYTHHDHVDSTSSPLDSRFADKVNETLHRLHVPGLAIAVVRDDEIFAEGYGIATFPDTPVGPETLFYSGSTTKAFTAGAVSLLVDNKTVEWTTPLSHLIRDEFVLEDEYTTTHATFEDALSHRTGLPRHDLTMGASNASTSETVVRNLRHLPMTAEPRTRLQYCNLMYITVGYIVERLTGMPLGDFLHSRIWAPLNMTGTYFSLSDARESTHDLAQGYDWDNRTAEYHTIPHPLSGFAAGAGDIISNVVDYGKWLRSMIHRSPPLSEAGHAAVILPRSIAGPAPEPLGPGDMTYAFGWMKVMYRGELVIAHDGGIWGFGALALFMPERKMGIAVMANTMITSNVAANALAYYLIDGMLGVPEEERFDWLHAEDLEFKNATSRLYPSVPSPPIPAALPPSAYQGRYTHPAYPTVTLETITPENNAGSKDTETRLRGSIESVLFDTKLELEHVSGEFWLASIAMFEAENWKEKFRAEFRLDAQGKVKELGMELDQEMAAKGQKIWMTREV</sequence>
<reference evidence="1" key="1">
    <citation type="submission" date="2024-02" db="EMBL/GenBank/DDBJ databases">
        <title>Metagenome Assembled Genome of Zalaria obscura JY119.</title>
        <authorList>
            <person name="Vighnesh L."/>
            <person name="Jagadeeshwari U."/>
            <person name="Venkata Ramana C."/>
            <person name="Sasikala C."/>
        </authorList>
    </citation>
    <scope>NUCLEOTIDE SEQUENCE</scope>
    <source>
        <strain evidence="1">JY119</strain>
    </source>
</reference>
<proteinExistence type="predicted"/>
<name>A0ACC3SAX6_9PEZI</name>
<gene>
    <name evidence="1" type="ORF">M8818_005081</name>
</gene>
<dbReference type="Proteomes" id="UP001320706">
    <property type="component" value="Unassembled WGS sequence"/>
</dbReference>